<name>A7N7I5_VIBC1</name>
<accession>A7N7I5</accession>
<dbReference type="PATRIC" id="fig|338187.36.peg.4255"/>
<organism evidence="1 2">
    <name type="scientific">Vibrio campbellii (strain ATCC BAA-1116)</name>
    <dbReference type="NCBI Taxonomy" id="2902295"/>
    <lineage>
        <taxon>Bacteria</taxon>
        <taxon>Pseudomonadati</taxon>
        <taxon>Pseudomonadota</taxon>
        <taxon>Gammaproteobacteria</taxon>
        <taxon>Vibrionales</taxon>
        <taxon>Vibrionaceae</taxon>
        <taxon>Vibrio</taxon>
    </lineage>
</organism>
<protein>
    <submittedName>
        <fullName evidence="1">Uncharacterized protein</fullName>
    </submittedName>
</protein>
<proteinExistence type="predicted"/>
<evidence type="ECO:0000313" key="1">
    <source>
        <dbReference type="EMBL" id="ABU73274.1"/>
    </source>
</evidence>
<dbReference type="KEGG" id="vha:VIBHAR_05369"/>
<gene>
    <name evidence="1" type="ordered locus">VIBHAR_05369</name>
</gene>
<evidence type="ECO:0000313" key="2">
    <source>
        <dbReference type="Proteomes" id="UP000008152"/>
    </source>
</evidence>
<dbReference type="EMBL" id="CP000790">
    <property type="protein sequence ID" value="ABU73274.1"/>
    <property type="molecule type" value="Genomic_DNA"/>
</dbReference>
<sequence>MLTENAKHLLGVFSLYPNQPLSLTGSKSPYSAPHSETLKTITVSFPALT</sequence>
<reference evidence="1 2" key="1">
    <citation type="submission" date="2007-08" db="EMBL/GenBank/DDBJ databases">
        <authorList>
            <consortium name="The Vibrio harveyi Genome Sequencing Project"/>
            <person name="Bassler B."/>
            <person name="Clifton S.W."/>
            <person name="Fulton L."/>
            <person name="Delehaunty K."/>
            <person name="Fronick C."/>
            <person name="Harrison M."/>
            <person name="Markivic C."/>
            <person name="Fulton R."/>
            <person name="Tin-Wollam A.-M."/>
            <person name="Shah N."/>
            <person name="Pepin K."/>
            <person name="Nash W."/>
            <person name="Thiruvilangam P."/>
            <person name="Bhonagiri V."/>
            <person name="Waters C."/>
            <person name="Tu K.C."/>
            <person name="Irgon J."/>
            <person name="Wilson R.K."/>
        </authorList>
    </citation>
    <scope>NUCLEOTIDE SEQUENCE [LARGE SCALE GENOMIC DNA]</scope>
    <source>
        <strain evidence="2">ATCC BAA-1116 / BB120</strain>
    </source>
</reference>
<dbReference type="Proteomes" id="UP000008152">
    <property type="component" value="Chromosome II"/>
</dbReference>
<dbReference type="AlphaFoldDB" id="A7N7I5"/>